<evidence type="ECO:0008006" key="4">
    <source>
        <dbReference type="Google" id="ProtNLM"/>
    </source>
</evidence>
<reference evidence="2 3" key="1">
    <citation type="submission" date="2020-01" db="EMBL/GenBank/DDBJ databases">
        <title>Polyphasic characterisation and genomic insights into a novel alkali tolerant bacterium VR-M41.</title>
        <authorList>
            <person name="Vemuluri V.R."/>
        </authorList>
    </citation>
    <scope>NUCLEOTIDE SEQUENCE [LARGE SCALE GENOMIC DNA]</scope>
    <source>
        <strain evidence="2 3">VR-M41</strain>
    </source>
</reference>
<gene>
    <name evidence="2" type="ORF">GYN08_01745</name>
</gene>
<feature type="transmembrane region" description="Helical" evidence="1">
    <location>
        <begin position="205"/>
        <end position="224"/>
    </location>
</feature>
<dbReference type="EMBL" id="JAAFGS010000001">
    <property type="protein sequence ID" value="NGZ74020.1"/>
    <property type="molecule type" value="Genomic_DNA"/>
</dbReference>
<feature type="transmembrane region" description="Helical" evidence="1">
    <location>
        <begin position="254"/>
        <end position="274"/>
    </location>
</feature>
<dbReference type="RefSeq" id="WP_166271910.1">
    <property type="nucleotide sequence ID" value="NZ_JAAFGS010000001.1"/>
</dbReference>
<accession>A0ABX0F0N7</accession>
<feature type="transmembrane region" description="Helical" evidence="1">
    <location>
        <begin position="333"/>
        <end position="354"/>
    </location>
</feature>
<comment type="caution">
    <text evidence="2">The sequence shown here is derived from an EMBL/GenBank/DDBJ whole genome shotgun (WGS) entry which is preliminary data.</text>
</comment>
<evidence type="ECO:0000313" key="2">
    <source>
        <dbReference type="EMBL" id="NGZ74020.1"/>
    </source>
</evidence>
<feature type="transmembrane region" description="Helical" evidence="1">
    <location>
        <begin position="37"/>
        <end position="54"/>
    </location>
</feature>
<keyword evidence="3" id="KW-1185">Reference proteome</keyword>
<proteinExistence type="predicted"/>
<sequence>MKTAVHTPANRSASGYERLKIRPVWLEFRKLFMPKRVGLALLVLLLVGMWLYPFRAMYPGAAFKDWDTAVAVQMEADYGLRIDEAEFNRFKQSLAPKIAEADAYIRSTPAFARAGLDSYERYVKRDRMINGGTLPLNRIVEAGPAADLFAELQASRNWIEYYEMGTANTLGMNEAEKKRASEVESRDWVSVLPPNFVGMYSSWNLLNRLAVTAMLITAMLVMPIQIGDRRAGLGELQASSKAGITGLFRMKTAAALWAGTLAAGTLLVVLLLAYRFSGAWTLMGADINGKAGGLFWYDLSFLQYVLATYAAVFVLCWMTALLTVFFSSVAPNYVVLAGAVALTLILFYESDYLLNPLLNHMLGVGLGRSPLRTPIALGILLLASAALAYIAWKRETKRVRW</sequence>
<feature type="transmembrane region" description="Helical" evidence="1">
    <location>
        <begin position="374"/>
        <end position="392"/>
    </location>
</feature>
<protein>
    <recommendedName>
        <fullName evidence="4">ABC transporter permease</fullName>
    </recommendedName>
</protein>
<keyword evidence="1" id="KW-0812">Transmembrane</keyword>
<evidence type="ECO:0000256" key="1">
    <source>
        <dbReference type="SAM" id="Phobius"/>
    </source>
</evidence>
<keyword evidence="1" id="KW-0472">Membrane</keyword>
<evidence type="ECO:0000313" key="3">
    <source>
        <dbReference type="Proteomes" id="UP000800303"/>
    </source>
</evidence>
<dbReference type="Proteomes" id="UP000800303">
    <property type="component" value="Unassembled WGS sequence"/>
</dbReference>
<name>A0ABX0F0N7_9BACL</name>
<keyword evidence="1" id="KW-1133">Transmembrane helix</keyword>
<organism evidence="2 3">
    <name type="scientific">Saccharibacillus alkalitolerans</name>
    <dbReference type="NCBI Taxonomy" id="2705290"/>
    <lineage>
        <taxon>Bacteria</taxon>
        <taxon>Bacillati</taxon>
        <taxon>Bacillota</taxon>
        <taxon>Bacilli</taxon>
        <taxon>Bacillales</taxon>
        <taxon>Paenibacillaceae</taxon>
        <taxon>Saccharibacillus</taxon>
    </lineage>
</organism>
<feature type="transmembrane region" description="Helical" evidence="1">
    <location>
        <begin position="301"/>
        <end position="326"/>
    </location>
</feature>